<accession>A0A7X0HRL5</accession>
<keyword evidence="2" id="KW-1185">Reference proteome</keyword>
<evidence type="ECO:0000313" key="2">
    <source>
        <dbReference type="Proteomes" id="UP000531594"/>
    </source>
</evidence>
<protein>
    <submittedName>
        <fullName evidence="1">Uncharacterized protein</fullName>
    </submittedName>
</protein>
<reference evidence="1 2" key="1">
    <citation type="submission" date="2020-08" db="EMBL/GenBank/DDBJ databases">
        <title>Genomic Encyclopedia of Type Strains, Phase IV (KMG-IV): sequencing the most valuable type-strain genomes for metagenomic binning, comparative biology and taxonomic classification.</title>
        <authorList>
            <person name="Goeker M."/>
        </authorList>
    </citation>
    <scope>NUCLEOTIDE SEQUENCE [LARGE SCALE GENOMIC DNA]</scope>
    <source>
        <strain evidence="1 2">DSM 5391</strain>
    </source>
</reference>
<dbReference type="EMBL" id="JACHGK010000007">
    <property type="protein sequence ID" value="MBB6445635.1"/>
    <property type="molecule type" value="Genomic_DNA"/>
</dbReference>
<dbReference type="Proteomes" id="UP000531594">
    <property type="component" value="Unassembled WGS sequence"/>
</dbReference>
<dbReference type="RefSeq" id="WP_184525871.1">
    <property type="nucleotide sequence ID" value="NZ_JACHGK010000007.1"/>
</dbReference>
<comment type="caution">
    <text evidence="1">The sequence shown here is derived from an EMBL/GenBank/DDBJ whole genome shotgun (WGS) entry which is preliminary data.</text>
</comment>
<name>A0A7X0HRL5_9BACI</name>
<gene>
    <name evidence="1" type="ORF">HNR53_002260</name>
</gene>
<proteinExistence type="predicted"/>
<evidence type="ECO:0000313" key="1">
    <source>
        <dbReference type="EMBL" id="MBB6445635.1"/>
    </source>
</evidence>
<dbReference type="AlphaFoldDB" id="A0A7X0HRL5"/>
<sequence>MTSKFIENIKNTYEENWNGTSKQYIWDEVEYAKLVIENGKPITNHLFKDIYLLAKYYRHIEGLDDEGIKANITGFTVLDKIHNWDLREYFEKMIDGAVRGSKKQHMKICHEIRITENELNIINNMVDSTTRRIAFVILCMWKANGNKPFRATMNQITNEIGLNANSRKLMYTFYGYLIKEGFIYRYNRRTENRKRILEKMIKVDSQYGELFIPYDSYKYEKHLAHPTRRSSIALWRYEQEYIECEEEPPTIKLPSYYENMTVEQKENYKKFRYHYKEDEFHLIDDNMHFRDSINFEYIKNNIDHVAHCWMRNDFAWMIGGEVFYQENEAHDKIKVIFAENDCSDGLLINVNDLQGEYEKLLGGNKLVFGNCTECGCKIVKNSNKTKYCDDCRIEVRRKQVNRNVRKLRNKL</sequence>
<organism evidence="1 2">
    <name type="scientific">Bacillus benzoevorans</name>
    <dbReference type="NCBI Taxonomy" id="1456"/>
    <lineage>
        <taxon>Bacteria</taxon>
        <taxon>Bacillati</taxon>
        <taxon>Bacillota</taxon>
        <taxon>Bacilli</taxon>
        <taxon>Bacillales</taxon>
        <taxon>Bacillaceae</taxon>
        <taxon>Bacillus</taxon>
    </lineage>
</organism>